<reference evidence="1 2" key="1">
    <citation type="submission" date="2020-08" db="EMBL/GenBank/DDBJ databases">
        <title>Genomic Encyclopedia of Type Strains, Phase IV (KMG-V): Genome sequencing to study the core and pangenomes of soil and plant-associated prokaryotes.</title>
        <authorList>
            <person name="Whitman W."/>
        </authorList>
    </citation>
    <scope>NUCLEOTIDE SEQUENCE [LARGE SCALE GENOMIC DNA]</scope>
    <source>
        <strain evidence="1 2">ANJLi2</strain>
    </source>
</reference>
<evidence type="ECO:0000313" key="2">
    <source>
        <dbReference type="Proteomes" id="UP000541583"/>
    </source>
</evidence>
<name>A0ABR6PGI5_9SPHI</name>
<gene>
    <name evidence="1" type="ORF">HDF23_000870</name>
</gene>
<accession>A0ABR6PGI5</accession>
<dbReference type="Proteomes" id="UP000541583">
    <property type="component" value="Unassembled WGS sequence"/>
</dbReference>
<proteinExistence type="predicted"/>
<comment type="caution">
    <text evidence="1">The sequence shown here is derived from an EMBL/GenBank/DDBJ whole genome shotgun (WGS) entry which is preliminary data.</text>
</comment>
<organism evidence="1 2">
    <name type="scientific">Mucilaginibacter lappiensis</name>
    <dbReference type="NCBI Taxonomy" id="354630"/>
    <lineage>
        <taxon>Bacteria</taxon>
        <taxon>Pseudomonadati</taxon>
        <taxon>Bacteroidota</taxon>
        <taxon>Sphingobacteriia</taxon>
        <taxon>Sphingobacteriales</taxon>
        <taxon>Sphingobacteriaceae</taxon>
        <taxon>Mucilaginibacter</taxon>
    </lineage>
</organism>
<protein>
    <submittedName>
        <fullName evidence="1">Uncharacterized protein</fullName>
    </submittedName>
</protein>
<keyword evidence="2" id="KW-1185">Reference proteome</keyword>
<evidence type="ECO:0000313" key="1">
    <source>
        <dbReference type="EMBL" id="MBB6108135.1"/>
    </source>
</evidence>
<dbReference type="EMBL" id="JACHCB010000002">
    <property type="protein sequence ID" value="MBB6108135.1"/>
    <property type="molecule type" value="Genomic_DNA"/>
</dbReference>
<sequence>MEKPRQEEIPRSIIKGSSGRISGLNGKGEMLFADPKCFVVGLEKLPYILFTTHEFNEEELPLNIGKQIYEIKKLALQSTFSADISKEVKYCAIPRWLSDFKMVEELRFGYVEIDDLHSLKDLPIQHLILKNIRYNDSQRVVSAIKQFKHLKEVSYDQSLDADLKQAIEELNLKLTLLADSD</sequence>
<dbReference type="RefSeq" id="WP_076371781.1">
    <property type="nucleotide sequence ID" value="NZ_FTMG01000002.1"/>
</dbReference>